<organism evidence="2">
    <name type="scientific">Amblyomma americanum</name>
    <name type="common">Lone star tick</name>
    <dbReference type="NCBI Taxonomy" id="6943"/>
    <lineage>
        <taxon>Eukaryota</taxon>
        <taxon>Metazoa</taxon>
        <taxon>Ecdysozoa</taxon>
        <taxon>Arthropoda</taxon>
        <taxon>Chelicerata</taxon>
        <taxon>Arachnida</taxon>
        <taxon>Acari</taxon>
        <taxon>Parasitiformes</taxon>
        <taxon>Ixodida</taxon>
        <taxon>Ixodoidea</taxon>
        <taxon>Ixodidae</taxon>
        <taxon>Amblyomminae</taxon>
        <taxon>Amblyomma</taxon>
    </lineage>
</organism>
<keyword evidence="1" id="KW-0732">Signal</keyword>
<evidence type="ECO:0008006" key="3">
    <source>
        <dbReference type="Google" id="ProtNLM"/>
    </source>
</evidence>
<accession>A0A0C9R4S9</accession>
<reference evidence="2" key="1">
    <citation type="journal article" date="2015" name="PLoS ONE">
        <title>An Insight into the Sialome of the Lone Star Tick, Amblyomma americanum, with a Glimpse on Its Time Dependent Gene Expression.</title>
        <authorList>
            <person name="Karim S."/>
            <person name="Ribeiro J.M."/>
        </authorList>
    </citation>
    <scope>NUCLEOTIDE SEQUENCE</scope>
    <source>
        <tissue evidence="2">Salivary gland</tissue>
    </source>
</reference>
<name>A0A0C9R4S9_AMBAM</name>
<evidence type="ECO:0000256" key="1">
    <source>
        <dbReference type="SAM" id="SignalP"/>
    </source>
</evidence>
<sequence>MQQQLWLCMCVHWMALFCVACRDKSMLVLLQCTGFSVTALEITLASCASLLKALCVSFVRVYGSRCTRIYSSCRKQIKSKDWLLQGAGSKFVISLAVLLNSELKIPVLLLYRTQCFEQEAMV</sequence>
<protein>
    <recommendedName>
        <fullName evidence="3">Secreted protein</fullName>
    </recommendedName>
</protein>
<feature type="signal peptide" evidence="1">
    <location>
        <begin position="1"/>
        <end position="20"/>
    </location>
</feature>
<dbReference type="EMBL" id="GBZX01000760">
    <property type="protein sequence ID" value="JAG91980.1"/>
    <property type="molecule type" value="mRNA"/>
</dbReference>
<feature type="chain" id="PRO_5002218627" description="Secreted protein" evidence="1">
    <location>
        <begin position="21"/>
        <end position="122"/>
    </location>
</feature>
<dbReference type="AlphaFoldDB" id="A0A0C9R4S9"/>
<proteinExistence type="evidence at transcript level"/>
<evidence type="ECO:0000313" key="2">
    <source>
        <dbReference type="EMBL" id="JAG91980.1"/>
    </source>
</evidence>